<evidence type="ECO:0000256" key="2">
    <source>
        <dbReference type="ARBA" id="ARBA00002315"/>
    </source>
</evidence>
<dbReference type="GO" id="GO:0006096">
    <property type="term" value="P:glycolytic process"/>
    <property type="evidence" value="ECO:0007669"/>
    <property type="project" value="UniProtKB-KW"/>
</dbReference>
<dbReference type="GO" id="GO:0046872">
    <property type="term" value="F:metal ion binding"/>
    <property type="evidence" value="ECO:0007669"/>
    <property type="project" value="InterPro"/>
</dbReference>
<evidence type="ECO:0000256" key="4">
    <source>
        <dbReference type="ARBA" id="ARBA00005524"/>
    </source>
</evidence>
<dbReference type="Gene3D" id="3.30.70.2130">
    <property type="entry name" value="Metalloenzyme domain"/>
    <property type="match status" value="1"/>
</dbReference>
<dbReference type="SUPFAM" id="SSF53649">
    <property type="entry name" value="Alkaline phosphatase-like"/>
    <property type="match status" value="1"/>
</dbReference>
<dbReference type="InterPro" id="IPR004456">
    <property type="entry name" value="Pglycerate_mutase_ApgM"/>
</dbReference>
<dbReference type="NCBIfam" id="TIGR00306">
    <property type="entry name" value="apgM"/>
    <property type="match status" value="1"/>
</dbReference>
<accession>A0A381QK98</accession>
<dbReference type="CDD" id="cd16011">
    <property type="entry name" value="iPGM_like"/>
    <property type="match status" value="1"/>
</dbReference>
<comment type="catalytic activity">
    <reaction evidence="1">
        <text>(2R)-2-phosphoglycerate = (2R)-3-phosphoglycerate</text>
        <dbReference type="Rhea" id="RHEA:15901"/>
        <dbReference type="ChEBI" id="CHEBI:58272"/>
        <dbReference type="ChEBI" id="CHEBI:58289"/>
        <dbReference type="EC" id="5.4.2.12"/>
    </reaction>
</comment>
<dbReference type="PANTHER" id="PTHR31209:SF0">
    <property type="entry name" value="METALLOENZYME DOMAIN-CONTAINING PROTEIN"/>
    <property type="match status" value="1"/>
</dbReference>
<evidence type="ECO:0000313" key="7">
    <source>
        <dbReference type="EMBL" id="SUZ79786.1"/>
    </source>
</evidence>
<feature type="domain" description="Metalloenzyme" evidence="6">
    <location>
        <begin position="17"/>
        <end position="393"/>
    </location>
</feature>
<dbReference type="Pfam" id="PF01676">
    <property type="entry name" value="Metalloenzyme"/>
    <property type="match status" value="1"/>
</dbReference>
<dbReference type="EMBL" id="UINC01001401">
    <property type="protein sequence ID" value="SUZ79786.1"/>
    <property type="molecule type" value="Genomic_DNA"/>
</dbReference>
<evidence type="ECO:0000256" key="1">
    <source>
        <dbReference type="ARBA" id="ARBA00000370"/>
    </source>
</evidence>
<dbReference type="PIRSF" id="PIRSF006392">
    <property type="entry name" value="IPGAM_arch"/>
    <property type="match status" value="1"/>
</dbReference>
<dbReference type="Gene3D" id="3.40.720.10">
    <property type="entry name" value="Alkaline Phosphatase, subunit A"/>
    <property type="match status" value="1"/>
</dbReference>
<organism evidence="7">
    <name type="scientific">marine metagenome</name>
    <dbReference type="NCBI Taxonomy" id="408172"/>
    <lineage>
        <taxon>unclassified sequences</taxon>
        <taxon>metagenomes</taxon>
        <taxon>ecological metagenomes</taxon>
    </lineage>
</organism>
<evidence type="ECO:0000259" key="6">
    <source>
        <dbReference type="Pfam" id="PF01676"/>
    </source>
</evidence>
<proteinExistence type="inferred from homology"/>
<dbReference type="Pfam" id="PF10143">
    <property type="entry name" value="PhosphMutase"/>
    <property type="match status" value="1"/>
</dbReference>
<dbReference type="InterPro" id="IPR006124">
    <property type="entry name" value="Metalloenzyme"/>
</dbReference>
<keyword evidence="5" id="KW-0324">Glycolysis</keyword>
<dbReference type="InterPro" id="IPR042253">
    <property type="entry name" value="Pglycerate_mutase_ApgM_sf"/>
</dbReference>
<dbReference type="GO" id="GO:0004619">
    <property type="term" value="F:phosphoglycerate mutase activity"/>
    <property type="evidence" value="ECO:0007669"/>
    <property type="project" value="UniProtKB-EC"/>
</dbReference>
<reference evidence="7" key="1">
    <citation type="submission" date="2018-05" db="EMBL/GenBank/DDBJ databases">
        <authorList>
            <person name="Lanie J.A."/>
            <person name="Ng W.-L."/>
            <person name="Kazmierczak K.M."/>
            <person name="Andrzejewski T.M."/>
            <person name="Davidsen T.M."/>
            <person name="Wayne K.J."/>
            <person name="Tettelin H."/>
            <person name="Glass J.I."/>
            <person name="Rusch D."/>
            <person name="Podicherti R."/>
            <person name="Tsui H.-C.T."/>
            <person name="Winkler M.E."/>
        </authorList>
    </citation>
    <scope>NUCLEOTIDE SEQUENCE</scope>
</reference>
<protein>
    <recommendedName>
        <fullName evidence="6">Metalloenzyme domain-containing protein</fullName>
    </recommendedName>
</protein>
<comment type="function">
    <text evidence="2">Catalyzes the interconversion of 2-phosphoglycerate and 3-phosphoglycerate.</text>
</comment>
<gene>
    <name evidence="7" type="ORF">METZ01_LOCUS32640</name>
</gene>
<sequence length="403" mass="43464">MIDFQYLSSIRKQTASKIVMIVVDGLGGMTNPSTGQSELEAAVLPNLDRLAASSSCGVSTPVLPGITPGSGPGHMALFGYNPIKYLLGRGVLEGLGIGAPIGKGDVAARGNFCLLGDDGKILDRRAGRITTEECVELVELLKQIEIPGFGIEIYPVMDYRFVLVLKGETSSPNVSETDPQITGIAPLVSNPTSEGGTGTALAVNLFTQRSMEILREHKKSANGILLRGFSNIPELPHFGSSYALNPAAIAAYPMYRGVAGLLGMEVLNSKQTFEDEIKTLEMNFSKGYDYFFLHYKPADSAGEDGNFSQKVAMLEEFDKKLERVVQLEPDVIVICGDHSTPSYFSSHSWHPVPFLINSKLSQGKVGSQFTENSCREGTIGRILAEELMLLVLSHAGKLNKFGP</sequence>
<dbReference type="PANTHER" id="PTHR31209">
    <property type="entry name" value="COFACTOR-INDEPENDENT PHOSPHOGLYCERATE MUTASE"/>
    <property type="match status" value="1"/>
</dbReference>
<comment type="similarity">
    <text evidence="4">Belongs to the BPG-independent phosphoglycerate mutase family. A-PGAM subfamily.</text>
</comment>
<comment type="pathway">
    <text evidence="3">Carbohydrate degradation.</text>
</comment>
<evidence type="ECO:0000256" key="3">
    <source>
        <dbReference type="ARBA" id="ARBA00004921"/>
    </source>
</evidence>
<name>A0A381QK98_9ZZZZ</name>
<dbReference type="NCBIfam" id="NF003160">
    <property type="entry name" value="PRK04135.1"/>
    <property type="match status" value="1"/>
</dbReference>
<evidence type="ECO:0000256" key="5">
    <source>
        <dbReference type="ARBA" id="ARBA00023152"/>
    </source>
</evidence>
<dbReference type="AlphaFoldDB" id="A0A381QK98"/>
<dbReference type="InterPro" id="IPR017850">
    <property type="entry name" value="Alkaline_phosphatase_core_sf"/>
</dbReference>